<feature type="chain" id="PRO_5042248048" evidence="2">
    <location>
        <begin position="22"/>
        <end position="88"/>
    </location>
</feature>
<feature type="signal peptide" evidence="2">
    <location>
        <begin position="1"/>
        <end position="21"/>
    </location>
</feature>
<keyword evidence="2" id="KW-0732">Signal</keyword>
<gene>
    <name evidence="3" type="ORF">QTG54_000311</name>
</gene>
<proteinExistence type="predicted"/>
<comment type="caution">
    <text evidence="3">The sequence shown here is derived from an EMBL/GenBank/DDBJ whole genome shotgun (WGS) entry which is preliminary data.</text>
</comment>
<organism evidence="3 4">
    <name type="scientific">Skeletonema marinoi</name>
    <dbReference type="NCBI Taxonomy" id="267567"/>
    <lineage>
        <taxon>Eukaryota</taxon>
        <taxon>Sar</taxon>
        <taxon>Stramenopiles</taxon>
        <taxon>Ochrophyta</taxon>
        <taxon>Bacillariophyta</taxon>
        <taxon>Coscinodiscophyceae</taxon>
        <taxon>Thalassiosirophycidae</taxon>
        <taxon>Thalassiosirales</taxon>
        <taxon>Skeletonemataceae</taxon>
        <taxon>Skeletonema</taxon>
        <taxon>Skeletonema marinoi-dohrnii complex</taxon>
    </lineage>
</organism>
<evidence type="ECO:0000256" key="1">
    <source>
        <dbReference type="SAM" id="MobiDB-lite"/>
    </source>
</evidence>
<feature type="region of interest" description="Disordered" evidence="1">
    <location>
        <begin position="42"/>
        <end position="75"/>
    </location>
</feature>
<reference evidence="3" key="1">
    <citation type="submission" date="2023-06" db="EMBL/GenBank/DDBJ databases">
        <title>Survivors Of The Sea: Transcriptome response of Skeletonema marinoi to long-term dormancy.</title>
        <authorList>
            <person name="Pinder M.I.M."/>
            <person name="Kourtchenko O."/>
            <person name="Robertson E.K."/>
            <person name="Larsson T."/>
            <person name="Maumus F."/>
            <person name="Osuna-Cruz C.M."/>
            <person name="Vancaester E."/>
            <person name="Stenow R."/>
            <person name="Vandepoele K."/>
            <person name="Ploug H."/>
            <person name="Bruchert V."/>
            <person name="Godhe A."/>
            <person name="Topel M."/>
        </authorList>
    </citation>
    <scope>NUCLEOTIDE SEQUENCE</scope>
    <source>
        <strain evidence="3">R05AC</strain>
    </source>
</reference>
<sequence length="88" mass="9367">MTRLAAYTAPILLVLISGAASARQQNGLAFLHATPSPIRHYPNTPSSIFSSTYDEIPSDAPIDTSSSGSGDPEGVLQARNRLIAYLKH</sequence>
<name>A0AAD8YNB7_9STRA</name>
<dbReference type="EMBL" id="JATAAI010000001">
    <property type="protein sequence ID" value="KAK1748372.1"/>
    <property type="molecule type" value="Genomic_DNA"/>
</dbReference>
<feature type="compositionally biased region" description="Polar residues" evidence="1">
    <location>
        <begin position="43"/>
        <end position="53"/>
    </location>
</feature>
<dbReference type="Proteomes" id="UP001224775">
    <property type="component" value="Unassembled WGS sequence"/>
</dbReference>
<evidence type="ECO:0000256" key="2">
    <source>
        <dbReference type="SAM" id="SignalP"/>
    </source>
</evidence>
<dbReference type="AlphaFoldDB" id="A0AAD8YNB7"/>
<evidence type="ECO:0000313" key="3">
    <source>
        <dbReference type="EMBL" id="KAK1748372.1"/>
    </source>
</evidence>
<protein>
    <submittedName>
        <fullName evidence="3">Uncharacterized protein</fullName>
    </submittedName>
</protein>
<evidence type="ECO:0000313" key="4">
    <source>
        <dbReference type="Proteomes" id="UP001224775"/>
    </source>
</evidence>
<keyword evidence="4" id="KW-1185">Reference proteome</keyword>
<accession>A0AAD8YNB7</accession>